<dbReference type="EMBL" id="NFZX01000115">
    <property type="protein sequence ID" value="RFA31745.1"/>
    <property type="molecule type" value="Genomic_DNA"/>
</dbReference>
<gene>
    <name evidence="2" type="ORF">CAI16_20145</name>
</gene>
<accession>A0A3E0WIP9</accession>
<reference evidence="2 3" key="1">
    <citation type="submission" date="2017-05" db="EMBL/GenBank/DDBJ databases">
        <title>Virgibacillus sp. AK90 isolated from a saltern of Kakinada, India.</title>
        <authorList>
            <person name="Gupta V."/>
            <person name="Sidhu C."/>
            <person name="Korpole S."/>
            <person name="Pinnaka A.K."/>
        </authorList>
    </citation>
    <scope>NUCLEOTIDE SEQUENCE [LARGE SCALE GENOMIC DNA]</scope>
    <source>
        <strain evidence="2 3">AK90</strain>
    </source>
</reference>
<evidence type="ECO:0000313" key="3">
    <source>
        <dbReference type="Proteomes" id="UP000256488"/>
    </source>
</evidence>
<feature type="region of interest" description="Disordered" evidence="1">
    <location>
        <begin position="1"/>
        <end position="31"/>
    </location>
</feature>
<name>A0A3E0WIP9_9BACI</name>
<evidence type="ECO:0000256" key="1">
    <source>
        <dbReference type="SAM" id="MobiDB-lite"/>
    </source>
</evidence>
<protein>
    <submittedName>
        <fullName evidence="2">Uncharacterized protein</fullName>
    </submittedName>
</protein>
<organism evidence="2 3">
    <name type="scientific">Virgibacillus dokdonensis</name>
    <dbReference type="NCBI Taxonomy" id="302167"/>
    <lineage>
        <taxon>Bacteria</taxon>
        <taxon>Bacillati</taxon>
        <taxon>Bacillota</taxon>
        <taxon>Bacilli</taxon>
        <taxon>Bacillales</taxon>
        <taxon>Bacillaceae</taxon>
        <taxon>Virgibacillus</taxon>
    </lineage>
</organism>
<dbReference type="AlphaFoldDB" id="A0A3E0WIP9"/>
<proteinExistence type="predicted"/>
<comment type="caution">
    <text evidence="2">The sequence shown here is derived from an EMBL/GenBank/DDBJ whole genome shotgun (WGS) entry which is preliminary data.</text>
</comment>
<dbReference type="Proteomes" id="UP000256488">
    <property type="component" value="Unassembled WGS sequence"/>
</dbReference>
<sequence>MKQAGVKRNNGVSMNMEQPHPGSGGRHRETYTYGLSGEKLDEYLDLSHRIALAHDIFDARRIYLKDQLYTHEIRKGLKSVIRKNKELYPDLFKK</sequence>
<evidence type="ECO:0000313" key="2">
    <source>
        <dbReference type="EMBL" id="RFA31745.1"/>
    </source>
</evidence>